<evidence type="ECO:0000256" key="1">
    <source>
        <dbReference type="SAM" id="MobiDB-lite"/>
    </source>
</evidence>
<dbReference type="EMBL" id="RCZP01000015">
    <property type="protein sequence ID" value="TPG53686.1"/>
    <property type="molecule type" value="Genomic_DNA"/>
</dbReference>
<evidence type="ECO:0000313" key="3">
    <source>
        <dbReference type="Proteomes" id="UP000317078"/>
    </source>
</evidence>
<name>A0A502FX95_9PROT</name>
<organism evidence="2 3">
    <name type="scientific">Muricoccus nepalensis</name>
    <dbReference type="NCBI Taxonomy" id="1854500"/>
    <lineage>
        <taxon>Bacteria</taxon>
        <taxon>Pseudomonadati</taxon>
        <taxon>Pseudomonadota</taxon>
        <taxon>Alphaproteobacteria</taxon>
        <taxon>Acetobacterales</taxon>
        <taxon>Roseomonadaceae</taxon>
        <taxon>Muricoccus</taxon>
    </lineage>
</organism>
<sequence>MGWGESAGQRNESGPRRTACQRQGVQHAGGEGEIGLGSRKPSRERPGSRRRAAWPPLRPAGLDAWRRRLLRTCGLRLVLPGGRERFVDGVGAAFDTEGRVSEIDKFAQAAGAQEAVDRVFHARVNLAGCHLRLIVTIFSEVY</sequence>
<keyword evidence="3" id="KW-1185">Reference proteome</keyword>
<reference evidence="2 3" key="1">
    <citation type="journal article" date="2019" name="Environ. Microbiol.">
        <title>Species interactions and distinct microbial communities in high Arctic permafrost affected cryosols are associated with the CH4 and CO2 gas fluxes.</title>
        <authorList>
            <person name="Altshuler I."/>
            <person name="Hamel J."/>
            <person name="Turney S."/>
            <person name="Magnuson E."/>
            <person name="Levesque R."/>
            <person name="Greer C."/>
            <person name="Whyte L.G."/>
        </authorList>
    </citation>
    <scope>NUCLEOTIDE SEQUENCE [LARGE SCALE GENOMIC DNA]</scope>
    <source>
        <strain evidence="2 3">S9.3B</strain>
    </source>
</reference>
<proteinExistence type="predicted"/>
<gene>
    <name evidence="2" type="ORF">EAH89_15920</name>
</gene>
<dbReference type="AlphaFoldDB" id="A0A502FX95"/>
<evidence type="ECO:0000313" key="2">
    <source>
        <dbReference type="EMBL" id="TPG53686.1"/>
    </source>
</evidence>
<accession>A0A502FX95</accession>
<dbReference type="Proteomes" id="UP000317078">
    <property type="component" value="Unassembled WGS sequence"/>
</dbReference>
<feature type="region of interest" description="Disordered" evidence="1">
    <location>
        <begin position="1"/>
        <end position="56"/>
    </location>
</feature>
<protein>
    <submittedName>
        <fullName evidence="2">Uncharacterized protein</fullName>
    </submittedName>
</protein>
<comment type="caution">
    <text evidence="2">The sequence shown here is derived from an EMBL/GenBank/DDBJ whole genome shotgun (WGS) entry which is preliminary data.</text>
</comment>